<dbReference type="GO" id="GO:0061542">
    <property type="term" value="F:3-demethylubiquinol 3-O-methyltransferase activity"/>
    <property type="evidence" value="ECO:0007669"/>
    <property type="project" value="UniProtKB-EC"/>
</dbReference>
<evidence type="ECO:0000259" key="1">
    <source>
        <dbReference type="Pfam" id="PF08241"/>
    </source>
</evidence>
<dbReference type="Gene3D" id="3.40.50.150">
    <property type="entry name" value="Vaccinia Virus protein VP39"/>
    <property type="match status" value="1"/>
</dbReference>
<comment type="caution">
    <text evidence="2">The sequence shown here is derived from an EMBL/GenBank/DDBJ whole genome shotgun (WGS) entry which is preliminary data.</text>
</comment>
<evidence type="ECO:0000313" key="3">
    <source>
        <dbReference type="Proteomes" id="UP001589607"/>
    </source>
</evidence>
<dbReference type="RefSeq" id="WP_236457990.1">
    <property type="nucleotide sequence ID" value="NZ_CBCSGE010000008.1"/>
</dbReference>
<dbReference type="Pfam" id="PF08241">
    <property type="entry name" value="Methyltransf_11"/>
    <property type="match status" value="1"/>
</dbReference>
<dbReference type="EC" id="2.1.1.222" evidence="2"/>
<name>A0ABV5GS31_9FLAO</name>
<dbReference type="GO" id="GO:0102208">
    <property type="term" value="F:2-polyprenyl-6-hydroxyphenol methylase activity"/>
    <property type="evidence" value="ECO:0007669"/>
    <property type="project" value="UniProtKB-EC"/>
</dbReference>
<dbReference type="GO" id="GO:0032259">
    <property type="term" value="P:methylation"/>
    <property type="evidence" value="ECO:0007669"/>
    <property type="project" value="UniProtKB-KW"/>
</dbReference>
<gene>
    <name evidence="2" type="ORF">ACFFVF_14810</name>
</gene>
<proteinExistence type="predicted"/>
<dbReference type="EC" id="2.1.1.64" evidence="2"/>
<sequence>MEIKEIDLEGLETLNVIEKANKFNKWMFDTIKPHCKGKILEIGSGIGNISEYFIKDKQDIILSDLRDNYIEIAKNKFTNEVIKIDLVDADFDTKYTNLLGTFDTVFALNVVEHIKDEVQAITNCKKLLKKGGHLIILVPAYQSLFNQFDVELEHYRRYTQKSLKKIIIENQLTIKKTFSFNVIGILGWFITGSVLKKKSIPEGQMGLFNKLVPIFKLADVLTFRKIGLSVICFAIKD</sequence>
<dbReference type="InterPro" id="IPR013216">
    <property type="entry name" value="Methyltransf_11"/>
</dbReference>
<reference evidence="2 3" key="1">
    <citation type="submission" date="2024-09" db="EMBL/GenBank/DDBJ databases">
        <authorList>
            <person name="Sun Q."/>
            <person name="Mori K."/>
        </authorList>
    </citation>
    <scope>NUCLEOTIDE SEQUENCE [LARGE SCALE GENOMIC DNA]</scope>
    <source>
        <strain evidence="2 3">CECT 7955</strain>
    </source>
</reference>
<dbReference type="SUPFAM" id="SSF53335">
    <property type="entry name" value="S-adenosyl-L-methionine-dependent methyltransferases"/>
    <property type="match status" value="1"/>
</dbReference>
<keyword evidence="3" id="KW-1185">Reference proteome</keyword>
<feature type="domain" description="Methyltransferase type 11" evidence="1">
    <location>
        <begin position="40"/>
        <end position="136"/>
    </location>
</feature>
<keyword evidence="2" id="KW-0489">Methyltransferase</keyword>
<protein>
    <submittedName>
        <fullName evidence="2">Class I SAM-dependent methyltransferase</fullName>
        <ecNumber evidence="2">2.1.1.222</ecNumber>
        <ecNumber evidence="2">2.1.1.64</ecNumber>
    </submittedName>
</protein>
<dbReference type="EMBL" id="JBHMEY010000066">
    <property type="protein sequence ID" value="MFB9097786.1"/>
    <property type="molecule type" value="Genomic_DNA"/>
</dbReference>
<dbReference type="InterPro" id="IPR029063">
    <property type="entry name" value="SAM-dependent_MTases_sf"/>
</dbReference>
<dbReference type="CDD" id="cd02440">
    <property type="entry name" value="AdoMet_MTases"/>
    <property type="match status" value="1"/>
</dbReference>
<accession>A0ABV5GS31</accession>
<dbReference type="Proteomes" id="UP001589607">
    <property type="component" value="Unassembled WGS sequence"/>
</dbReference>
<evidence type="ECO:0000313" key="2">
    <source>
        <dbReference type="EMBL" id="MFB9097786.1"/>
    </source>
</evidence>
<organism evidence="2 3">
    <name type="scientific">Flavobacterium jumunjinense</name>
    <dbReference type="NCBI Taxonomy" id="998845"/>
    <lineage>
        <taxon>Bacteria</taxon>
        <taxon>Pseudomonadati</taxon>
        <taxon>Bacteroidota</taxon>
        <taxon>Flavobacteriia</taxon>
        <taxon>Flavobacteriales</taxon>
        <taxon>Flavobacteriaceae</taxon>
        <taxon>Flavobacterium</taxon>
    </lineage>
</organism>
<dbReference type="PANTHER" id="PTHR43861">
    <property type="entry name" value="TRANS-ACONITATE 2-METHYLTRANSFERASE-RELATED"/>
    <property type="match status" value="1"/>
</dbReference>
<keyword evidence="2" id="KW-0808">Transferase</keyword>
<dbReference type="PANTHER" id="PTHR43861:SF6">
    <property type="entry name" value="METHYLTRANSFERASE TYPE 11"/>
    <property type="match status" value="1"/>
</dbReference>